<comment type="caution">
    <text evidence="1">The sequence shown here is derived from an EMBL/GenBank/DDBJ whole genome shotgun (WGS) entry which is preliminary data.</text>
</comment>
<sequence length="63" mass="7177">MCFYCKENLFDSITTHVVNYRNCLIIIKNVPCEECEQCGEISDSSISPPLLPVFCDGRFTAIR</sequence>
<dbReference type="EMBL" id="WJBB01000003">
    <property type="protein sequence ID" value="MBC3796031.1"/>
    <property type="molecule type" value="Genomic_DNA"/>
</dbReference>
<proteinExistence type="predicted"/>
<dbReference type="Proteomes" id="UP000653358">
    <property type="component" value="Unassembled WGS sequence"/>
</dbReference>
<dbReference type="NCBIfam" id="TIGR03831">
    <property type="entry name" value="YgiT_finger"/>
    <property type="match status" value="1"/>
</dbReference>
<reference evidence="1 2" key="1">
    <citation type="journal article" date="2020" name="mSystems">
        <title>Defining Genomic and Predicted Metabolic Features of the Acetobacterium Genus.</title>
        <authorList>
            <person name="Ross D.E."/>
            <person name="Marshall C.W."/>
            <person name="Gulliver D."/>
            <person name="May H.D."/>
            <person name="Norman R.S."/>
        </authorList>
    </citation>
    <scope>NUCLEOTIDE SEQUENCE [LARGE SCALE GENOMIC DNA]</scope>
    <source>
        <strain evidence="1 2">DSM 9173</strain>
    </source>
</reference>
<protein>
    <submittedName>
        <fullName evidence="1">YgiT-type zinc finger protein</fullName>
    </submittedName>
</protein>
<evidence type="ECO:0000313" key="1">
    <source>
        <dbReference type="EMBL" id="MBC3796031.1"/>
    </source>
</evidence>
<gene>
    <name evidence="1" type="ORF">GH807_03060</name>
</gene>
<name>A0ABR6WIE8_9FIRM</name>
<organism evidence="1 2">
    <name type="scientific">Acetobacterium tundrae</name>
    <dbReference type="NCBI Taxonomy" id="132932"/>
    <lineage>
        <taxon>Bacteria</taxon>
        <taxon>Bacillati</taxon>
        <taxon>Bacillota</taxon>
        <taxon>Clostridia</taxon>
        <taxon>Eubacteriales</taxon>
        <taxon>Eubacteriaceae</taxon>
        <taxon>Acetobacterium</taxon>
    </lineage>
</organism>
<dbReference type="InterPro" id="IPR022453">
    <property type="entry name" value="Znf_MqsA-type"/>
</dbReference>
<accession>A0ABR6WIE8</accession>
<keyword evidence="2" id="KW-1185">Reference proteome</keyword>
<evidence type="ECO:0000313" key="2">
    <source>
        <dbReference type="Proteomes" id="UP000653358"/>
    </source>
</evidence>